<organism evidence="1 2">
    <name type="scientific">Entomophthora muscae</name>
    <dbReference type="NCBI Taxonomy" id="34485"/>
    <lineage>
        <taxon>Eukaryota</taxon>
        <taxon>Fungi</taxon>
        <taxon>Fungi incertae sedis</taxon>
        <taxon>Zoopagomycota</taxon>
        <taxon>Entomophthoromycotina</taxon>
        <taxon>Entomophthoromycetes</taxon>
        <taxon>Entomophthorales</taxon>
        <taxon>Entomophthoraceae</taxon>
        <taxon>Entomophthora</taxon>
    </lineage>
</organism>
<name>A0ACC2RW02_9FUNG</name>
<dbReference type="Proteomes" id="UP001165960">
    <property type="component" value="Unassembled WGS sequence"/>
</dbReference>
<evidence type="ECO:0000313" key="2">
    <source>
        <dbReference type="Proteomes" id="UP001165960"/>
    </source>
</evidence>
<proteinExistence type="predicted"/>
<protein>
    <submittedName>
        <fullName evidence="1">Uncharacterized protein</fullName>
    </submittedName>
</protein>
<accession>A0ACC2RW02</accession>
<evidence type="ECO:0000313" key="1">
    <source>
        <dbReference type="EMBL" id="KAJ9054224.1"/>
    </source>
</evidence>
<keyword evidence="2" id="KW-1185">Reference proteome</keyword>
<sequence>MDNSSQAKFSSFPTKNGKRTDLVYPDEPVRTNNLYIVRSQTPFNAEPPLKQLVDNYVTPADVFFKRNHGLIPLIDESKHVLSIEGLVPKPLKLSVKQVKEDYPKSRILAALQCAGNRRNGLLKVKPVKGVIWGPGTLANAYWSGASLRDILLDAGIPEDVNNFEYPEAHVWMEAAGEVEEDICYGSSIPLKWAMSLDNDVMVAYEMNDVTLPRDHGFPLRIVVPGVIGARSVKHISKIIISNEESPSFFQRRDYKILPQHVDEKEAFKYWDSSASIHEMNVQSVICSPSSQEKLDLELREIKGYAISGGGRKIVRVELTFDEGETWHLADLHQEKVGHGYWSWCLWSISIRNISPKVTIACRACNIT</sequence>
<gene>
    <name evidence="1" type="ORF">DSO57_1016861</name>
</gene>
<comment type="caution">
    <text evidence="1">The sequence shown here is derived from an EMBL/GenBank/DDBJ whole genome shotgun (WGS) entry which is preliminary data.</text>
</comment>
<reference evidence="1" key="1">
    <citation type="submission" date="2022-04" db="EMBL/GenBank/DDBJ databases">
        <title>Genome of the entomopathogenic fungus Entomophthora muscae.</title>
        <authorList>
            <person name="Elya C."/>
            <person name="Lovett B.R."/>
            <person name="Lee E."/>
            <person name="Macias A.M."/>
            <person name="Hajek A.E."/>
            <person name="De Bivort B.L."/>
            <person name="Kasson M.T."/>
            <person name="De Fine Licht H.H."/>
            <person name="Stajich J.E."/>
        </authorList>
    </citation>
    <scope>NUCLEOTIDE SEQUENCE</scope>
    <source>
        <strain evidence="1">Berkeley</strain>
    </source>
</reference>
<dbReference type="EMBL" id="QTSX02006459">
    <property type="protein sequence ID" value="KAJ9054224.1"/>
    <property type="molecule type" value="Genomic_DNA"/>
</dbReference>